<dbReference type="InterPro" id="IPR016886">
    <property type="entry name" value="UCP028458_glyceroPtfrase"/>
</dbReference>
<keyword evidence="1" id="KW-0413">Isomerase</keyword>
<evidence type="ECO:0000256" key="1">
    <source>
        <dbReference type="RuleBase" id="RU003513"/>
    </source>
</evidence>
<reference evidence="4" key="1">
    <citation type="submission" date="2014-06" db="EMBL/GenBank/DDBJ databases">
        <authorList>
            <person name="Le Roux Frederique"/>
        </authorList>
    </citation>
    <scope>NUCLEOTIDE SEQUENCE [LARGE SCALE GENOMIC DNA]</scope>
    <source>
        <strain evidence="4">J5-5</strain>
    </source>
</reference>
<dbReference type="AlphaFoldDB" id="A0A822MZG2"/>
<dbReference type="Gene3D" id="3.40.50.12580">
    <property type="match status" value="1"/>
</dbReference>
<protein>
    <recommendedName>
        <fullName evidence="2">UDP-N-acetylglucosamine 2-epimerase domain-containing protein</fullName>
    </recommendedName>
</protein>
<dbReference type="Pfam" id="PF02350">
    <property type="entry name" value="Epimerase_2"/>
    <property type="match status" value="1"/>
</dbReference>
<accession>A0A822MZG2</accession>
<evidence type="ECO:0000259" key="2">
    <source>
        <dbReference type="Pfam" id="PF02350"/>
    </source>
</evidence>
<feature type="domain" description="UDP-N-acetylglucosamine 2-epimerase" evidence="2">
    <location>
        <begin position="184"/>
        <end position="320"/>
    </location>
</feature>
<evidence type="ECO:0000313" key="4">
    <source>
        <dbReference type="Proteomes" id="UP000049495"/>
    </source>
</evidence>
<comment type="similarity">
    <text evidence="1">Belongs to the UDP-N-acetylglucosamine 2-epimerase family.</text>
</comment>
<dbReference type="EMBL" id="CCJV01000137">
    <property type="protein sequence ID" value="CDT61263.1"/>
    <property type="molecule type" value="Genomic_DNA"/>
</dbReference>
<dbReference type="PIRSF" id="PIRSF028458">
    <property type="entry name" value="UCP028458_glyceroPtfrase"/>
    <property type="match status" value="1"/>
</dbReference>
<dbReference type="InterPro" id="IPR003331">
    <property type="entry name" value="UDP_GlcNAc_Epimerase_2_dom"/>
</dbReference>
<name>A0A822MZG2_9VIBR</name>
<sequence>MVNFISSLMQTDQTYRFLLYVEQNYSFAILRPFYDYAKQLGHEVKWLLVGEDASEHLLLDQEQSVSLTEAIAFNPSAVLVPGDRVPAFIPGLKVQVFHGLNESKRGNLYPERGLFDLYCTEGHERTSSLEPLAKQRGYFQVKETGWLKLDSLFNYQASESRHERPQILFASTFSPSLSCAELVYEELKRLSQLSQWQWLVTLHPKMNQETRAKYQALEGDNLLFFDNDRVIEMQHRADVMVCDNSSIFQEFLLLNKPVVTVNNRDPQASFINITQAEQLESAIKQAMLPDEERDNAIAHYGPSITPYLDGQSSARVLSAITDVLESGWQDNKPKNWIRNFKIRKSLNYWKF</sequence>
<comment type="caution">
    <text evidence="3">The sequence shown here is derived from an EMBL/GenBank/DDBJ whole genome shotgun (WGS) entry which is preliminary data.</text>
</comment>
<dbReference type="Proteomes" id="UP000049495">
    <property type="component" value="Unassembled WGS sequence"/>
</dbReference>
<dbReference type="GO" id="GO:0016853">
    <property type="term" value="F:isomerase activity"/>
    <property type="evidence" value="ECO:0007669"/>
    <property type="project" value="UniProtKB-KW"/>
</dbReference>
<gene>
    <name evidence="3" type="ORF">VCR5J5_730099</name>
</gene>
<organism evidence="3 4">
    <name type="scientific">Vibrio crassostreae</name>
    <dbReference type="NCBI Taxonomy" id="246167"/>
    <lineage>
        <taxon>Bacteria</taxon>
        <taxon>Pseudomonadati</taxon>
        <taxon>Pseudomonadota</taxon>
        <taxon>Gammaproteobacteria</taxon>
        <taxon>Vibrionales</taxon>
        <taxon>Vibrionaceae</taxon>
        <taxon>Vibrio</taxon>
    </lineage>
</organism>
<dbReference type="InterPro" id="IPR043148">
    <property type="entry name" value="TagF_C"/>
</dbReference>
<evidence type="ECO:0000313" key="3">
    <source>
        <dbReference type="EMBL" id="CDT61263.1"/>
    </source>
</evidence>
<dbReference type="SUPFAM" id="SSF53756">
    <property type="entry name" value="UDP-Glycosyltransferase/glycogen phosphorylase"/>
    <property type="match status" value="1"/>
</dbReference>
<proteinExistence type="inferred from homology"/>